<dbReference type="PATRIC" id="fig|37916.4.peg.1307"/>
<feature type="domain" description="SnoaL-like" evidence="1">
    <location>
        <begin position="31"/>
        <end position="121"/>
    </location>
</feature>
<comment type="caution">
    <text evidence="2">The sequence shown here is derived from an EMBL/GenBank/DDBJ whole genome shotgun (WGS) entry which is preliminary data.</text>
</comment>
<proteinExistence type="predicted"/>
<dbReference type="InterPro" id="IPR037401">
    <property type="entry name" value="SnoaL-like"/>
</dbReference>
<evidence type="ECO:0000259" key="1">
    <source>
        <dbReference type="Pfam" id="PF12680"/>
    </source>
</evidence>
<evidence type="ECO:0000313" key="3">
    <source>
        <dbReference type="Proteomes" id="UP000036513"/>
    </source>
</evidence>
<protein>
    <submittedName>
        <fullName evidence="2">Nuclear transport factor 2 (NTF2) domain protein</fullName>
    </submittedName>
</protein>
<dbReference type="EMBL" id="JYNL01000010">
    <property type="protein sequence ID" value="KMO82260.1"/>
    <property type="molecule type" value="Genomic_DNA"/>
</dbReference>
<dbReference type="InterPro" id="IPR032710">
    <property type="entry name" value="NTF2-like_dom_sf"/>
</dbReference>
<dbReference type="Gene3D" id="3.10.450.50">
    <property type="match status" value="1"/>
</dbReference>
<sequence>MPAAAGAVDSLPPEVVGNRMPFTRADVLSAARRSLAAASAHDRDGWVGLFTVDGRVEDPVGSAPHRGRVAIGHFFDTFIGPREISHRSEADIVVGATVIRDLTLEIRMASALTMEVPTFIRYDVKDTAEGLRIAALSAYWELPAMIRRFLRGGVAAAPAGLALGRAMITHQGVAGSLGFLRGFAGTGTGAAGVFARLLDDACGGDEVGVRRLTGDVPITAGDDEPRSASDLLRLLGGGQWDKLIRSGRSVAARVQRDEGRCVVIGEVGRRGEDRAALTRLRVFGEIA</sequence>
<dbReference type="Pfam" id="PF12680">
    <property type="entry name" value="SnoaL_2"/>
    <property type="match status" value="1"/>
</dbReference>
<dbReference type="SMR" id="A0A0J6WG58"/>
<accession>A0A0J6WG58</accession>
<dbReference type="STRING" id="37916.MCHLDSM_01412"/>
<dbReference type="SUPFAM" id="SSF54427">
    <property type="entry name" value="NTF2-like"/>
    <property type="match status" value="1"/>
</dbReference>
<reference evidence="2 3" key="1">
    <citation type="journal article" date="2015" name="Genome Biol. Evol.">
        <title>Characterization of Three Mycobacterium spp. with Potential Use in Bioremediation by Genome Sequencing and Comparative Genomics.</title>
        <authorList>
            <person name="Das S."/>
            <person name="Pettersson B.M."/>
            <person name="Behra P.R."/>
            <person name="Ramesh M."/>
            <person name="Dasgupta S."/>
            <person name="Bhattacharya A."/>
            <person name="Kirsebom L.A."/>
        </authorList>
    </citation>
    <scope>NUCLEOTIDE SEQUENCE [LARGE SCALE GENOMIC DNA]</scope>
    <source>
        <strain evidence="2 3">DSM 43826</strain>
    </source>
</reference>
<gene>
    <name evidence="2" type="ORF">MCHLDSM_01412</name>
</gene>
<keyword evidence="3" id="KW-1185">Reference proteome</keyword>
<dbReference type="AlphaFoldDB" id="A0A0J6WG58"/>
<name>A0A0J6WG58_9MYCO</name>
<organism evidence="2 3">
    <name type="scientific">Mycolicibacterium chlorophenolicum</name>
    <dbReference type="NCBI Taxonomy" id="37916"/>
    <lineage>
        <taxon>Bacteria</taxon>
        <taxon>Bacillati</taxon>
        <taxon>Actinomycetota</taxon>
        <taxon>Actinomycetes</taxon>
        <taxon>Mycobacteriales</taxon>
        <taxon>Mycobacteriaceae</taxon>
        <taxon>Mycolicibacterium</taxon>
    </lineage>
</organism>
<evidence type="ECO:0000313" key="2">
    <source>
        <dbReference type="EMBL" id="KMO82260.1"/>
    </source>
</evidence>
<dbReference type="Proteomes" id="UP000036513">
    <property type="component" value="Unassembled WGS sequence"/>
</dbReference>